<dbReference type="EMBL" id="JAYMYS010000006">
    <property type="protein sequence ID" value="KAK7388213.1"/>
    <property type="molecule type" value="Genomic_DNA"/>
</dbReference>
<protein>
    <recommendedName>
        <fullName evidence="4">Transmembrane protein</fullName>
    </recommendedName>
</protein>
<feature type="transmembrane region" description="Helical" evidence="1">
    <location>
        <begin position="54"/>
        <end position="74"/>
    </location>
</feature>
<accession>A0AAN9XCS0</accession>
<keyword evidence="1" id="KW-0812">Transmembrane</keyword>
<evidence type="ECO:0000313" key="2">
    <source>
        <dbReference type="EMBL" id="KAK7388213.1"/>
    </source>
</evidence>
<sequence length="77" mass="9290">MNGQEGNDCVKEENGGVTRNWITCGIRRRMMDKSRDERCFHRIMQEREKHQHRTVSYPIQSITLTLSFFFFQILSFF</sequence>
<dbReference type="AlphaFoldDB" id="A0AAN9XCS0"/>
<keyword evidence="1" id="KW-0472">Membrane</keyword>
<evidence type="ECO:0008006" key="4">
    <source>
        <dbReference type="Google" id="ProtNLM"/>
    </source>
</evidence>
<evidence type="ECO:0000256" key="1">
    <source>
        <dbReference type="SAM" id="Phobius"/>
    </source>
</evidence>
<evidence type="ECO:0000313" key="3">
    <source>
        <dbReference type="Proteomes" id="UP001386955"/>
    </source>
</evidence>
<dbReference type="Proteomes" id="UP001386955">
    <property type="component" value="Unassembled WGS sequence"/>
</dbReference>
<gene>
    <name evidence="2" type="ORF">VNO78_23022</name>
</gene>
<proteinExistence type="predicted"/>
<keyword evidence="1" id="KW-1133">Transmembrane helix</keyword>
<name>A0AAN9XCS0_PSOTE</name>
<organism evidence="2 3">
    <name type="scientific">Psophocarpus tetragonolobus</name>
    <name type="common">Winged bean</name>
    <name type="synonym">Dolichos tetragonolobus</name>
    <dbReference type="NCBI Taxonomy" id="3891"/>
    <lineage>
        <taxon>Eukaryota</taxon>
        <taxon>Viridiplantae</taxon>
        <taxon>Streptophyta</taxon>
        <taxon>Embryophyta</taxon>
        <taxon>Tracheophyta</taxon>
        <taxon>Spermatophyta</taxon>
        <taxon>Magnoliopsida</taxon>
        <taxon>eudicotyledons</taxon>
        <taxon>Gunneridae</taxon>
        <taxon>Pentapetalae</taxon>
        <taxon>rosids</taxon>
        <taxon>fabids</taxon>
        <taxon>Fabales</taxon>
        <taxon>Fabaceae</taxon>
        <taxon>Papilionoideae</taxon>
        <taxon>50 kb inversion clade</taxon>
        <taxon>NPAAA clade</taxon>
        <taxon>indigoferoid/millettioid clade</taxon>
        <taxon>Phaseoleae</taxon>
        <taxon>Psophocarpus</taxon>
    </lineage>
</organism>
<reference evidence="2 3" key="1">
    <citation type="submission" date="2024-01" db="EMBL/GenBank/DDBJ databases">
        <title>The genomes of 5 underutilized Papilionoideae crops provide insights into root nodulation and disease resistanc.</title>
        <authorList>
            <person name="Jiang F."/>
        </authorList>
    </citation>
    <scope>NUCLEOTIDE SEQUENCE [LARGE SCALE GENOMIC DNA]</scope>
    <source>
        <strain evidence="2">DUOXIRENSHENG_FW03</strain>
        <tissue evidence="2">Leaves</tissue>
    </source>
</reference>
<keyword evidence="3" id="KW-1185">Reference proteome</keyword>
<comment type="caution">
    <text evidence="2">The sequence shown here is derived from an EMBL/GenBank/DDBJ whole genome shotgun (WGS) entry which is preliminary data.</text>
</comment>